<dbReference type="GO" id="GO:0005811">
    <property type="term" value="C:lipid droplet"/>
    <property type="evidence" value="ECO:0007669"/>
    <property type="project" value="TreeGrafter"/>
</dbReference>
<dbReference type="EMBL" id="UYRT01083448">
    <property type="protein sequence ID" value="VDN27466.1"/>
    <property type="molecule type" value="Genomic_DNA"/>
</dbReference>
<sequence length="279" mass="31199">MDLGRHDIVLYGATGRDLQHVPLIVANSFDESTLSAMAKQAKVIINVVGPRKQAIDELPGRDLQHVPLIVANSFDESTLSAMAKQAKVIINVVGPYRLYGEPVVRAAVENGASYVDISGEPAFLESMQMKYSELAREKGLYVVGACGWDSIPCDLGVNFLKNKFDGQLNHGYSFNAGTYRTLVLGMANMHTDGLGKIRRSIMPEKLPRSSFRPQKRGTLWYNEKIGGWCLPFYGSDKSVVTRSQYFDYKLHNVLPVSKILLVQYKRKTNICPQFLFVIY</sequence>
<evidence type="ECO:0000313" key="3">
    <source>
        <dbReference type="EMBL" id="VDN27466.1"/>
    </source>
</evidence>
<dbReference type="SUPFAM" id="SSF51735">
    <property type="entry name" value="NAD(P)-binding Rossmann-fold domains"/>
    <property type="match status" value="1"/>
</dbReference>
<name>A0A183E5H6_9BILA</name>
<evidence type="ECO:0000313" key="5">
    <source>
        <dbReference type="WBParaSite" id="GPUH_0001623901-mRNA-1"/>
    </source>
</evidence>
<dbReference type="AlphaFoldDB" id="A0A183E5H6"/>
<dbReference type="InterPro" id="IPR036291">
    <property type="entry name" value="NAD(P)-bd_dom_sf"/>
</dbReference>
<accession>A0A183E5H6</accession>
<reference evidence="5" key="1">
    <citation type="submission" date="2016-06" db="UniProtKB">
        <authorList>
            <consortium name="WormBaseParasite"/>
        </authorList>
    </citation>
    <scope>IDENTIFICATION</scope>
</reference>
<protein>
    <submittedName>
        <fullName evidence="5">Sacchrp_dh_NADP domain-containing protein</fullName>
    </submittedName>
</protein>
<dbReference type="GO" id="GO:0005739">
    <property type="term" value="C:mitochondrion"/>
    <property type="evidence" value="ECO:0007669"/>
    <property type="project" value="TreeGrafter"/>
</dbReference>
<keyword evidence="4" id="KW-1185">Reference proteome</keyword>
<comment type="similarity">
    <text evidence="1">Belongs to the saccharopine dehydrogenase family.</text>
</comment>
<dbReference type="WBParaSite" id="GPUH_0001623901-mRNA-1">
    <property type="protein sequence ID" value="GPUH_0001623901-mRNA-1"/>
    <property type="gene ID" value="GPUH_0001623901"/>
</dbReference>
<dbReference type="OrthoDB" id="10268090at2759"/>
<dbReference type="InterPro" id="IPR051276">
    <property type="entry name" value="Saccharopine_DH-like_oxidrdct"/>
</dbReference>
<evidence type="ECO:0000313" key="4">
    <source>
        <dbReference type="Proteomes" id="UP000271098"/>
    </source>
</evidence>
<dbReference type="Pfam" id="PF03435">
    <property type="entry name" value="Sacchrp_dh_NADP"/>
    <property type="match status" value="1"/>
</dbReference>
<feature type="domain" description="Saccharopine dehydrogenase NADP binding" evidence="2">
    <location>
        <begin position="34"/>
        <end position="143"/>
    </location>
</feature>
<proteinExistence type="inferred from homology"/>
<dbReference type="PANTHER" id="PTHR12286">
    <property type="entry name" value="SACCHAROPINE DEHYDROGENASE-LIKE OXIDOREDUCTASE"/>
    <property type="match status" value="1"/>
</dbReference>
<organism evidence="5">
    <name type="scientific">Gongylonema pulchrum</name>
    <dbReference type="NCBI Taxonomy" id="637853"/>
    <lineage>
        <taxon>Eukaryota</taxon>
        <taxon>Metazoa</taxon>
        <taxon>Ecdysozoa</taxon>
        <taxon>Nematoda</taxon>
        <taxon>Chromadorea</taxon>
        <taxon>Rhabditida</taxon>
        <taxon>Spirurina</taxon>
        <taxon>Spiruromorpha</taxon>
        <taxon>Spiruroidea</taxon>
        <taxon>Gongylonematidae</taxon>
        <taxon>Gongylonema</taxon>
    </lineage>
</organism>
<dbReference type="Proteomes" id="UP000271098">
    <property type="component" value="Unassembled WGS sequence"/>
</dbReference>
<dbReference type="GO" id="GO:0009247">
    <property type="term" value="P:glycolipid biosynthetic process"/>
    <property type="evidence" value="ECO:0007669"/>
    <property type="project" value="TreeGrafter"/>
</dbReference>
<dbReference type="GO" id="GO:0005886">
    <property type="term" value="C:plasma membrane"/>
    <property type="evidence" value="ECO:0007669"/>
    <property type="project" value="TreeGrafter"/>
</dbReference>
<reference evidence="3 4" key="2">
    <citation type="submission" date="2018-11" db="EMBL/GenBank/DDBJ databases">
        <authorList>
            <consortium name="Pathogen Informatics"/>
        </authorList>
    </citation>
    <scope>NUCLEOTIDE SEQUENCE [LARGE SCALE GENOMIC DNA]</scope>
</reference>
<dbReference type="Gene3D" id="3.40.50.720">
    <property type="entry name" value="NAD(P)-binding Rossmann-like Domain"/>
    <property type="match status" value="1"/>
</dbReference>
<gene>
    <name evidence="3" type="ORF">GPUH_LOCUS16218</name>
</gene>
<dbReference type="InterPro" id="IPR005097">
    <property type="entry name" value="Sacchrp_dh_NADP-bd"/>
</dbReference>
<evidence type="ECO:0000256" key="1">
    <source>
        <dbReference type="ARBA" id="ARBA00038048"/>
    </source>
</evidence>
<evidence type="ECO:0000259" key="2">
    <source>
        <dbReference type="Pfam" id="PF03435"/>
    </source>
</evidence>
<dbReference type="PANTHER" id="PTHR12286:SF5">
    <property type="entry name" value="SACCHAROPINE DEHYDROGENASE-LIKE OXIDOREDUCTASE"/>
    <property type="match status" value="1"/>
</dbReference>